<organism evidence="1 2">
    <name type="scientific">Rhabditophanes sp. KR3021</name>
    <dbReference type="NCBI Taxonomy" id="114890"/>
    <lineage>
        <taxon>Eukaryota</taxon>
        <taxon>Metazoa</taxon>
        <taxon>Ecdysozoa</taxon>
        <taxon>Nematoda</taxon>
        <taxon>Chromadorea</taxon>
        <taxon>Rhabditida</taxon>
        <taxon>Tylenchina</taxon>
        <taxon>Panagrolaimomorpha</taxon>
        <taxon>Strongyloidoidea</taxon>
        <taxon>Alloionematidae</taxon>
        <taxon>Rhabditophanes</taxon>
    </lineage>
</organism>
<proteinExistence type="predicted"/>
<dbReference type="WBParaSite" id="RSKR_0000309650.1">
    <property type="protein sequence ID" value="RSKR_0000309650.1"/>
    <property type="gene ID" value="RSKR_0000309650"/>
</dbReference>
<evidence type="ECO:0000313" key="1">
    <source>
        <dbReference type="Proteomes" id="UP000095286"/>
    </source>
</evidence>
<accession>A0AC35TPM5</accession>
<sequence length="89" mass="10244">MMEHNDTSPELNAPIPLVFDDEDEFEDDPMVSPFLFQGDILLNEIQMDNFLGQLQSEIKNKSNTETICTRTKRAIQSPMDYMLCVSQID</sequence>
<dbReference type="Proteomes" id="UP000095286">
    <property type="component" value="Unplaced"/>
</dbReference>
<reference evidence="2" key="1">
    <citation type="submission" date="2016-11" db="UniProtKB">
        <authorList>
            <consortium name="WormBaseParasite"/>
        </authorList>
    </citation>
    <scope>IDENTIFICATION</scope>
    <source>
        <strain evidence="2">KR3021</strain>
    </source>
</reference>
<evidence type="ECO:0000313" key="2">
    <source>
        <dbReference type="WBParaSite" id="RSKR_0000309650.1"/>
    </source>
</evidence>
<protein>
    <submittedName>
        <fullName evidence="2">DDE_Tnp_1_7 domain-containing protein</fullName>
    </submittedName>
</protein>
<name>A0AC35TPM5_9BILA</name>